<dbReference type="InterPro" id="IPR005666">
    <property type="entry name" value="Sulph_transpt1"/>
</dbReference>
<keyword evidence="6" id="KW-0764">Sulfate transport</keyword>
<keyword evidence="1" id="KW-0813">Transport</keyword>
<dbReference type="Pfam" id="PF17850">
    <property type="entry name" value="CysA_C_terminal"/>
    <property type="match status" value="1"/>
</dbReference>
<proteinExistence type="predicted"/>
<dbReference type="EMBL" id="WJIE01000009">
    <property type="protein sequence ID" value="MRG95871.1"/>
    <property type="molecule type" value="Genomic_DNA"/>
</dbReference>
<comment type="caution">
    <text evidence="9">The sequence shown here is derived from an EMBL/GenBank/DDBJ whole genome shotgun (WGS) entry which is preliminary data.</text>
</comment>
<dbReference type="SUPFAM" id="SSF50331">
    <property type="entry name" value="MOP-like"/>
    <property type="match status" value="1"/>
</dbReference>
<dbReference type="PANTHER" id="PTHR42781">
    <property type="entry name" value="SPERMIDINE/PUTRESCINE IMPORT ATP-BINDING PROTEIN POTA"/>
    <property type="match status" value="1"/>
</dbReference>
<sequence length="359" mass="39111">MGIVARALVKRFSGGGGARAVDDVSFEIGTGELVALLGPSGGGKTTVLRILAGLEAPDGGRVLLRGVDVTYQRVQERNIGFVFQGYALFRHMTVRDNVAFGLTIRRRPRAEIDHVVNELLALVRLSELGERYPHELSGGQRQRVALARALAPGPSVLLLDEPFGALDAKVRLELREWLRRLHEERSITTVFVTHDQEEALSVADRVIVMNRGKVEQIGTPEDIYDRPATAFVAGFVGSINELEGEVRGGRAALGSLAAAAPPGAGDGTSVRAFVRPHDVELVGVTSRVERRSSVEVATARVERLVRVGFMVRIELRLEDGQPLTVELAKDRVAELGLVEGEDVFVNLREAKLFVQDYSI</sequence>
<dbReference type="Gene3D" id="2.40.50.100">
    <property type="match status" value="1"/>
</dbReference>
<dbReference type="AlphaFoldDB" id="A0A6N7Q4U3"/>
<dbReference type="InterPro" id="IPR017871">
    <property type="entry name" value="ABC_transporter-like_CS"/>
</dbReference>
<dbReference type="Pfam" id="PF00005">
    <property type="entry name" value="ABC_tran"/>
    <property type="match status" value="1"/>
</dbReference>
<name>A0A6N7Q4U3_9BACT</name>
<dbReference type="GO" id="GO:0016887">
    <property type="term" value="F:ATP hydrolysis activity"/>
    <property type="evidence" value="ECO:0007669"/>
    <property type="project" value="InterPro"/>
</dbReference>
<keyword evidence="3" id="KW-0547">Nucleotide-binding</keyword>
<dbReference type="GO" id="GO:0005524">
    <property type="term" value="F:ATP binding"/>
    <property type="evidence" value="ECO:0007669"/>
    <property type="project" value="UniProtKB-KW"/>
</dbReference>
<gene>
    <name evidence="9" type="primary">cysA</name>
    <name evidence="9" type="ORF">GF068_28710</name>
</gene>
<dbReference type="InterPro" id="IPR003439">
    <property type="entry name" value="ABC_transporter-like_ATP-bd"/>
</dbReference>
<organism evidence="9 10">
    <name type="scientific">Polyangium spumosum</name>
    <dbReference type="NCBI Taxonomy" id="889282"/>
    <lineage>
        <taxon>Bacteria</taxon>
        <taxon>Pseudomonadati</taxon>
        <taxon>Myxococcota</taxon>
        <taxon>Polyangia</taxon>
        <taxon>Polyangiales</taxon>
        <taxon>Polyangiaceae</taxon>
        <taxon>Polyangium</taxon>
    </lineage>
</organism>
<dbReference type="NCBIfam" id="TIGR00968">
    <property type="entry name" value="3a0106s01"/>
    <property type="match status" value="1"/>
</dbReference>
<keyword evidence="10" id="KW-1185">Reference proteome</keyword>
<reference evidence="9 10" key="1">
    <citation type="submission" date="2019-10" db="EMBL/GenBank/DDBJ databases">
        <title>A soil myxobacterium in the family Polyangiaceae.</title>
        <authorList>
            <person name="Li Y."/>
            <person name="Wang J."/>
        </authorList>
    </citation>
    <scope>NUCLEOTIDE SEQUENCE [LARGE SCALE GENOMIC DNA]</scope>
    <source>
        <strain evidence="9 10">DSM 14734</strain>
    </source>
</reference>
<dbReference type="SUPFAM" id="SSF52540">
    <property type="entry name" value="P-loop containing nucleoside triphosphate hydrolases"/>
    <property type="match status" value="1"/>
</dbReference>
<dbReference type="PROSITE" id="PS00211">
    <property type="entry name" value="ABC_TRANSPORTER_1"/>
    <property type="match status" value="1"/>
</dbReference>
<dbReference type="InterPro" id="IPR024765">
    <property type="entry name" value="TOBE-like"/>
</dbReference>
<dbReference type="Proteomes" id="UP000440224">
    <property type="component" value="Unassembled WGS sequence"/>
</dbReference>
<dbReference type="FunFam" id="3.40.50.300:FF:000425">
    <property type="entry name" value="Probable ABC transporter, ATP-binding subunit"/>
    <property type="match status" value="1"/>
</dbReference>
<keyword evidence="5" id="KW-1278">Translocase</keyword>
<evidence type="ECO:0000256" key="2">
    <source>
        <dbReference type="ARBA" id="ARBA00022475"/>
    </source>
</evidence>
<evidence type="ECO:0000256" key="7">
    <source>
        <dbReference type="ARBA" id="ARBA00023136"/>
    </source>
</evidence>
<dbReference type="InterPro" id="IPR041193">
    <property type="entry name" value="CysA_C"/>
</dbReference>
<dbReference type="InterPro" id="IPR050093">
    <property type="entry name" value="ABC_SmlMolc_Importer"/>
</dbReference>
<evidence type="ECO:0000259" key="8">
    <source>
        <dbReference type="PROSITE" id="PS50893"/>
    </source>
</evidence>
<evidence type="ECO:0000256" key="4">
    <source>
        <dbReference type="ARBA" id="ARBA00022840"/>
    </source>
</evidence>
<evidence type="ECO:0000256" key="1">
    <source>
        <dbReference type="ARBA" id="ARBA00022448"/>
    </source>
</evidence>
<evidence type="ECO:0000256" key="5">
    <source>
        <dbReference type="ARBA" id="ARBA00022967"/>
    </source>
</evidence>
<accession>A0A6N7Q4U3</accession>
<keyword evidence="2" id="KW-1003">Cell membrane</keyword>
<dbReference type="InterPro" id="IPR008995">
    <property type="entry name" value="Mo/tungstate-bd_C_term_dom"/>
</dbReference>
<protein>
    <submittedName>
        <fullName evidence="9">Sulfate ABC transporter ATP-binding protein</fullName>
    </submittedName>
</protein>
<feature type="domain" description="ABC transporter" evidence="8">
    <location>
        <begin position="3"/>
        <end position="236"/>
    </location>
</feature>
<dbReference type="PROSITE" id="PS50893">
    <property type="entry name" value="ABC_TRANSPORTER_2"/>
    <property type="match status" value="1"/>
</dbReference>
<dbReference type="GO" id="GO:0015419">
    <property type="term" value="F:ABC-type sulfate transporter activity"/>
    <property type="evidence" value="ECO:0007669"/>
    <property type="project" value="InterPro"/>
</dbReference>
<evidence type="ECO:0000256" key="3">
    <source>
        <dbReference type="ARBA" id="ARBA00022741"/>
    </source>
</evidence>
<evidence type="ECO:0000313" key="10">
    <source>
        <dbReference type="Proteomes" id="UP000440224"/>
    </source>
</evidence>
<evidence type="ECO:0000256" key="6">
    <source>
        <dbReference type="ARBA" id="ARBA00023032"/>
    </source>
</evidence>
<dbReference type="Pfam" id="PF12857">
    <property type="entry name" value="TOBE_3"/>
    <property type="match status" value="1"/>
</dbReference>
<dbReference type="Gene3D" id="3.40.50.300">
    <property type="entry name" value="P-loop containing nucleotide triphosphate hydrolases"/>
    <property type="match status" value="1"/>
</dbReference>
<dbReference type="GO" id="GO:0043190">
    <property type="term" value="C:ATP-binding cassette (ABC) transporter complex"/>
    <property type="evidence" value="ECO:0007669"/>
    <property type="project" value="InterPro"/>
</dbReference>
<dbReference type="GO" id="GO:0015697">
    <property type="term" value="P:quaternary ammonium group transport"/>
    <property type="evidence" value="ECO:0007669"/>
    <property type="project" value="UniProtKB-ARBA"/>
</dbReference>
<dbReference type="PANTHER" id="PTHR42781:SF4">
    <property type="entry name" value="SPERMIDINE_PUTRESCINE IMPORT ATP-BINDING PROTEIN POTA"/>
    <property type="match status" value="1"/>
</dbReference>
<keyword evidence="7" id="KW-0472">Membrane</keyword>
<dbReference type="InterPro" id="IPR003593">
    <property type="entry name" value="AAA+_ATPase"/>
</dbReference>
<keyword evidence="4 9" id="KW-0067">ATP-binding</keyword>
<dbReference type="RefSeq" id="WP_338046608.1">
    <property type="nucleotide sequence ID" value="NZ_WJIE01000009.1"/>
</dbReference>
<dbReference type="InterPro" id="IPR027417">
    <property type="entry name" value="P-loop_NTPase"/>
</dbReference>
<evidence type="ECO:0000313" key="9">
    <source>
        <dbReference type="EMBL" id="MRG95871.1"/>
    </source>
</evidence>
<dbReference type="SMART" id="SM00382">
    <property type="entry name" value="AAA"/>
    <property type="match status" value="1"/>
</dbReference>